<dbReference type="SUPFAM" id="SSF51735">
    <property type="entry name" value="NAD(P)-binding Rossmann-fold domains"/>
    <property type="match status" value="1"/>
</dbReference>
<proteinExistence type="predicted"/>
<accession>A0A1C3X2R1</accession>
<dbReference type="Proteomes" id="UP000199205">
    <property type="component" value="Unassembled WGS sequence"/>
</dbReference>
<organism evidence="2 3">
    <name type="scientific">Rhizobium lusitanum</name>
    <dbReference type="NCBI Taxonomy" id="293958"/>
    <lineage>
        <taxon>Bacteria</taxon>
        <taxon>Pseudomonadati</taxon>
        <taxon>Pseudomonadota</taxon>
        <taxon>Alphaproteobacteria</taxon>
        <taxon>Hyphomicrobiales</taxon>
        <taxon>Rhizobiaceae</taxon>
        <taxon>Rhizobium/Agrobacterium group</taxon>
        <taxon>Rhizobium</taxon>
    </lineage>
</organism>
<dbReference type="PANTHER" id="PTHR43162:SF1">
    <property type="entry name" value="PRESTALK A DIFFERENTIATION PROTEIN A"/>
    <property type="match status" value="1"/>
</dbReference>
<reference evidence="2 3" key="1">
    <citation type="submission" date="2016-08" db="EMBL/GenBank/DDBJ databases">
        <authorList>
            <person name="Seilhamer J.J."/>
        </authorList>
    </citation>
    <scope>NUCLEOTIDE SEQUENCE [LARGE SCALE GENOMIC DNA]</scope>
    <source>
        <strain evidence="2 3">P1-7</strain>
    </source>
</reference>
<feature type="domain" description="NmrA-like" evidence="1">
    <location>
        <begin position="3"/>
        <end position="236"/>
    </location>
</feature>
<dbReference type="AlphaFoldDB" id="A0A1C3X2R1"/>
<dbReference type="RefSeq" id="WP_047640013.1">
    <property type="nucleotide sequence ID" value="NZ_FMAF01000023.1"/>
</dbReference>
<name>A0A1C3X2R1_9HYPH</name>
<dbReference type="InterPro" id="IPR036291">
    <property type="entry name" value="NAD(P)-bd_dom_sf"/>
</dbReference>
<dbReference type="Gene3D" id="3.90.25.10">
    <property type="entry name" value="UDP-galactose 4-epimerase, domain 1"/>
    <property type="match status" value="1"/>
</dbReference>
<dbReference type="InterPro" id="IPR008030">
    <property type="entry name" value="NmrA-like"/>
</dbReference>
<evidence type="ECO:0000259" key="1">
    <source>
        <dbReference type="Pfam" id="PF05368"/>
    </source>
</evidence>
<gene>
    <name evidence="2" type="ORF">GA0061101_12342</name>
</gene>
<protein>
    <submittedName>
        <fullName evidence="2">Uncharacterized conserved protein YbjT, contains NAD(P)-binding and DUF2867 domains</fullName>
    </submittedName>
</protein>
<dbReference type="OrthoDB" id="7352262at2"/>
<dbReference type="Gene3D" id="3.40.50.720">
    <property type="entry name" value="NAD(P)-binding Rossmann-like Domain"/>
    <property type="match status" value="1"/>
</dbReference>
<dbReference type="EMBL" id="FMAF01000023">
    <property type="protein sequence ID" value="SCB46552.1"/>
    <property type="molecule type" value="Genomic_DNA"/>
</dbReference>
<dbReference type="Pfam" id="PF05368">
    <property type="entry name" value="NmrA"/>
    <property type="match status" value="1"/>
</dbReference>
<evidence type="ECO:0000313" key="3">
    <source>
        <dbReference type="Proteomes" id="UP000199205"/>
    </source>
</evidence>
<evidence type="ECO:0000313" key="2">
    <source>
        <dbReference type="EMBL" id="SCB46552.1"/>
    </source>
</evidence>
<dbReference type="InterPro" id="IPR051604">
    <property type="entry name" value="Ergot_Alk_Oxidoreductase"/>
</dbReference>
<dbReference type="PANTHER" id="PTHR43162">
    <property type="match status" value="1"/>
</dbReference>
<sequence length="293" mass="31882">MYAITGITGKVGGALARTLLANGKAVRAIVRDQAKGASWAALGCEVALAEMEDAKALSAAFVGAEAVFILPPSEFDPEPGYPEAQKVIDSVVAALKTAHPKKVLCLSTIGADAKEDNLLSQRTMLEKALNELDLPVTFLRPAWFMENALWDVGAARDTGILYSFLQPADKKFPMIATKDIGILAGELIQQDWTGKRVIELEAAQRVSPNDLAQAFEVALKRPVKVEVVNRETWEDLFRSQGMKNPTPRIRMLDGFNESWIEFKDSGRLAKKGNTSLQQVVDALVAGDNTDDRA</sequence>